<dbReference type="EC" id="3.1.4.46" evidence="3"/>
<evidence type="ECO:0000313" key="3">
    <source>
        <dbReference type="EMBL" id="GBF57135.1"/>
    </source>
</evidence>
<dbReference type="GO" id="GO:0006629">
    <property type="term" value="P:lipid metabolic process"/>
    <property type="evidence" value="ECO:0007669"/>
    <property type="project" value="InterPro"/>
</dbReference>
<reference evidence="3 4" key="1">
    <citation type="journal article" date="2018" name="Genome Announc.">
        <title>Draft Genome Sequence of "Candidatus Phycosocius bacilliformis," an Alphaproteobacterial Ectosymbiont of the Hydrocarbon-Producing Green Alga Botryococcus braunii.</title>
        <authorList>
            <person name="Tanabe Y."/>
            <person name="Yamaguchi H."/>
            <person name="Watanabe M.M."/>
        </authorList>
    </citation>
    <scope>NUCLEOTIDE SEQUENCE [LARGE SCALE GENOMIC DNA]</scope>
    <source>
        <strain evidence="3 4">BOTRYCO-2</strain>
    </source>
</reference>
<gene>
    <name evidence="3" type="primary">glpQ_1</name>
    <name evidence="3" type="ORF">PbB2_00795</name>
</gene>
<dbReference type="InterPro" id="IPR030395">
    <property type="entry name" value="GP_PDE_dom"/>
</dbReference>
<keyword evidence="1" id="KW-1133">Transmembrane helix</keyword>
<dbReference type="SUPFAM" id="SSF51695">
    <property type="entry name" value="PLC-like phosphodiesterases"/>
    <property type="match status" value="1"/>
</dbReference>
<feature type="transmembrane region" description="Helical" evidence="1">
    <location>
        <begin position="17"/>
        <end position="35"/>
    </location>
</feature>
<keyword evidence="3" id="KW-0378">Hydrolase</keyword>
<dbReference type="RefSeq" id="WP_108984015.1">
    <property type="nucleotide sequence ID" value="NZ_BFBR01000002.1"/>
</dbReference>
<name>A0A2P2E7U3_9PROT</name>
<accession>A0A2P2E7U3</accession>
<sequence>MAEIGGGRPRQHRSVRIIAAGASLVLLALVAFWPAPKPVKHNYFASLAPQKAEVIAHGGGQGNAPPDTLEALQLADDMGADVLEIDLQLTQDGVLVLHHDDTLDRITDMKGPIASYRWADLQKADSGFHTSINGQSFRGKGIKIARLEQAFDRFPGRRWVIEIKNDSIVASQTLCELIERYDARARVIVASFHDSAMTAFRTACPHVATALSTGEVRLFLIASHLRLSRFVTSPGVALQIPTAAAGFDLTDRHFLATARARGLKIQYWTINDPKEMRRLVDLGADGIMTDYVQRFDKAWVRP</sequence>
<feature type="domain" description="GP-PDE" evidence="2">
    <location>
        <begin position="52"/>
        <end position="299"/>
    </location>
</feature>
<proteinExistence type="predicted"/>
<dbReference type="GO" id="GO:0008889">
    <property type="term" value="F:glycerophosphodiester phosphodiesterase activity"/>
    <property type="evidence" value="ECO:0007669"/>
    <property type="project" value="UniProtKB-EC"/>
</dbReference>
<protein>
    <submittedName>
        <fullName evidence="3">Glycerophosphodiester phosphodiesterase</fullName>
        <ecNumber evidence="3">3.1.4.46</ecNumber>
    </submittedName>
</protein>
<dbReference type="Gene3D" id="3.20.20.190">
    <property type="entry name" value="Phosphatidylinositol (PI) phosphodiesterase"/>
    <property type="match status" value="1"/>
</dbReference>
<evidence type="ECO:0000313" key="4">
    <source>
        <dbReference type="Proteomes" id="UP000245086"/>
    </source>
</evidence>
<dbReference type="PANTHER" id="PTHR46211">
    <property type="entry name" value="GLYCEROPHOSPHORYL DIESTER PHOSPHODIESTERASE"/>
    <property type="match status" value="1"/>
</dbReference>
<comment type="caution">
    <text evidence="3">The sequence shown here is derived from an EMBL/GenBank/DDBJ whole genome shotgun (WGS) entry which is preliminary data.</text>
</comment>
<evidence type="ECO:0000259" key="2">
    <source>
        <dbReference type="PROSITE" id="PS51704"/>
    </source>
</evidence>
<dbReference type="InterPro" id="IPR017946">
    <property type="entry name" value="PLC-like_Pdiesterase_TIM-brl"/>
</dbReference>
<keyword evidence="1" id="KW-0472">Membrane</keyword>
<dbReference type="AlphaFoldDB" id="A0A2P2E7U3"/>
<dbReference type="OrthoDB" id="1854250at2"/>
<dbReference type="PROSITE" id="PS51704">
    <property type="entry name" value="GP_PDE"/>
    <property type="match status" value="1"/>
</dbReference>
<dbReference type="Pfam" id="PF03009">
    <property type="entry name" value="GDPD"/>
    <property type="match status" value="1"/>
</dbReference>
<dbReference type="CDD" id="cd08561">
    <property type="entry name" value="GDPD_cytoplasmic_ScUgpQ2_like"/>
    <property type="match status" value="1"/>
</dbReference>
<dbReference type="PANTHER" id="PTHR46211:SF14">
    <property type="entry name" value="GLYCEROPHOSPHODIESTER PHOSPHODIESTERASE"/>
    <property type="match status" value="1"/>
</dbReference>
<dbReference type="Proteomes" id="UP000245086">
    <property type="component" value="Unassembled WGS sequence"/>
</dbReference>
<dbReference type="EMBL" id="BFBR01000002">
    <property type="protein sequence ID" value="GBF57135.1"/>
    <property type="molecule type" value="Genomic_DNA"/>
</dbReference>
<evidence type="ECO:0000256" key="1">
    <source>
        <dbReference type="SAM" id="Phobius"/>
    </source>
</evidence>
<keyword evidence="1" id="KW-0812">Transmembrane</keyword>
<keyword evidence="4" id="KW-1185">Reference proteome</keyword>
<organism evidence="3 4">
    <name type="scientific">Candidatus Phycosocius bacilliformis</name>
    <dbReference type="NCBI Taxonomy" id="1445552"/>
    <lineage>
        <taxon>Bacteria</taxon>
        <taxon>Pseudomonadati</taxon>
        <taxon>Pseudomonadota</taxon>
        <taxon>Alphaproteobacteria</taxon>
        <taxon>Caulobacterales</taxon>
        <taxon>Caulobacterales incertae sedis</taxon>
        <taxon>Candidatus Phycosocius</taxon>
    </lineage>
</organism>